<dbReference type="Proteomes" id="UP000000557">
    <property type="component" value="Chromosome"/>
</dbReference>
<feature type="chain" id="PRO_5004289112" evidence="2">
    <location>
        <begin position="29"/>
        <end position="121"/>
    </location>
</feature>
<dbReference type="RefSeq" id="WP_011140336.1">
    <property type="nucleotide sequence ID" value="NC_005125.1"/>
</dbReference>
<sequence>MKICMLNRKTCLLVASSFLLLGARPIPAQQVAAMSPEATVHRLGELPSVSTSAAHLAQQPATPPQTQAQAAPQPDTEDLDEVTVFGTGTYRRSNSSTATKTDTPILDTPQSIQVIPRQLYR</sequence>
<keyword evidence="4" id="KW-1185">Reference proteome</keyword>
<dbReference type="STRING" id="251221.gene:10757804"/>
<reference evidence="3 4" key="1">
    <citation type="journal article" date="2003" name="DNA Res.">
        <title>Complete genome structure of Gloeobacter violaceus PCC 7421, a cyanobacterium that lacks thylakoids.</title>
        <authorList>
            <person name="Nakamura Y."/>
            <person name="Kaneko T."/>
            <person name="Sato S."/>
            <person name="Mimuro M."/>
            <person name="Miyashita H."/>
            <person name="Tsuchiya T."/>
            <person name="Sasamoto S."/>
            <person name="Watanabe A."/>
            <person name="Kawashima K."/>
            <person name="Kishida Y."/>
            <person name="Kiyokawa C."/>
            <person name="Kohara M."/>
            <person name="Matsumoto M."/>
            <person name="Matsuno A."/>
            <person name="Nakazaki N."/>
            <person name="Shimpo S."/>
            <person name="Takeuchi C."/>
            <person name="Yamada M."/>
            <person name="Tabata S."/>
        </authorList>
    </citation>
    <scope>NUCLEOTIDE SEQUENCE [LARGE SCALE GENOMIC DNA]</scope>
    <source>
        <strain evidence="4">ATCC 29082 / PCC 7421</strain>
    </source>
</reference>
<feature type="compositionally biased region" description="Polar residues" evidence="1">
    <location>
        <begin position="90"/>
        <end position="110"/>
    </location>
</feature>
<proteinExistence type="predicted"/>
<dbReference type="eggNOG" id="COG4774">
    <property type="taxonomic scope" value="Bacteria"/>
</dbReference>
<dbReference type="InParanoid" id="Q7NNS8"/>
<dbReference type="KEGG" id="gvi:gll0332"/>
<dbReference type="SUPFAM" id="SSF56935">
    <property type="entry name" value="Porins"/>
    <property type="match status" value="1"/>
</dbReference>
<feature type="compositionally biased region" description="Low complexity" evidence="1">
    <location>
        <begin position="57"/>
        <end position="74"/>
    </location>
</feature>
<dbReference type="OrthoDB" id="127311at2"/>
<dbReference type="AlphaFoldDB" id="Q7NNS8"/>
<evidence type="ECO:0000256" key="1">
    <source>
        <dbReference type="SAM" id="MobiDB-lite"/>
    </source>
</evidence>
<dbReference type="HOGENOM" id="CLU_2034762_0_0_3"/>
<evidence type="ECO:0000256" key="2">
    <source>
        <dbReference type="SAM" id="SignalP"/>
    </source>
</evidence>
<name>Q7NNS8_GLOVI</name>
<dbReference type="EMBL" id="BA000045">
    <property type="protein sequence ID" value="BAC88273.1"/>
    <property type="molecule type" value="Genomic_DNA"/>
</dbReference>
<organism evidence="3 4">
    <name type="scientific">Gloeobacter violaceus (strain ATCC 29082 / PCC 7421)</name>
    <dbReference type="NCBI Taxonomy" id="251221"/>
    <lineage>
        <taxon>Bacteria</taxon>
        <taxon>Bacillati</taxon>
        <taxon>Cyanobacteriota</taxon>
        <taxon>Cyanophyceae</taxon>
        <taxon>Gloeobacterales</taxon>
        <taxon>Gloeobacteraceae</taxon>
        <taxon>Gloeobacter</taxon>
    </lineage>
</organism>
<evidence type="ECO:0000313" key="4">
    <source>
        <dbReference type="Proteomes" id="UP000000557"/>
    </source>
</evidence>
<gene>
    <name evidence="3" type="ordered locus">gll0332</name>
</gene>
<keyword evidence="2" id="KW-0732">Signal</keyword>
<reference evidence="3 4" key="2">
    <citation type="journal article" date="2003" name="DNA Res.">
        <title>Complete genome structure of Gloeobacter violaceus PCC 7421, a cyanobacterium that lacks thylakoids (supplement).</title>
        <authorList>
            <person name="Nakamura Y."/>
            <person name="Kaneko T."/>
            <person name="Sato S."/>
            <person name="Mimuro M."/>
            <person name="Miyashita H."/>
            <person name="Tsuchiya T."/>
            <person name="Sasamoto S."/>
            <person name="Watanabe A."/>
            <person name="Kawashima K."/>
            <person name="Kishida Y."/>
            <person name="Kiyokawa C."/>
            <person name="Kohara M."/>
            <person name="Matsumoto M."/>
            <person name="Matsuno A."/>
            <person name="Nakazaki N."/>
            <person name="Shimpo S."/>
            <person name="Takeuchi C."/>
            <person name="Yamada M."/>
            <person name="Tabata S."/>
        </authorList>
    </citation>
    <scope>NUCLEOTIDE SEQUENCE [LARGE SCALE GENOMIC DNA]</scope>
    <source>
        <strain evidence="4">ATCC 29082 / PCC 7421</strain>
    </source>
</reference>
<accession>Q7NNS8</accession>
<feature type="signal peptide" evidence="2">
    <location>
        <begin position="1"/>
        <end position="28"/>
    </location>
</feature>
<protein>
    <submittedName>
        <fullName evidence="3">Gll0332 protein</fullName>
    </submittedName>
</protein>
<evidence type="ECO:0000313" key="3">
    <source>
        <dbReference type="EMBL" id="BAC88273.1"/>
    </source>
</evidence>
<dbReference type="EnsemblBacteria" id="BAC88273">
    <property type="protein sequence ID" value="BAC88273"/>
    <property type="gene ID" value="BAC88273"/>
</dbReference>
<feature type="region of interest" description="Disordered" evidence="1">
    <location>
        <begin position="49"/>
        <end position="110"/>
    </location>
</feature>